<protein>
    <submittedName>
        <fullName evidence="2">Uncharacterized protein</fullName>
    </submittedName>
</protein>
<feature type="compositionally biased region" description="Polar residues" evidence="1">
    <location>
        <begin position="25"/>
        <end position="48"/>
    </location>
</feature>
<accession>A0A0E9RWF5</accession>
<sequence length="48" mass="5462">MVNKECAGTQNSSIDPNTKIFCHQNHPNSRFSKTNGNPNSYQTARFLY</sequence>
<proteinExistence type="predicted"/>
<evidence type="ECO:0000256" key="1">
    <source>
        <dbReference type="SAM" id="MobiDB-lite"/>
    </source>
</evidence>
<organism evidence="2">
    <name type="scientific">Anguilla anguilla</name>
    <name type="common">European freshwater eel</name>
    <name type="synonym">Muraena anguilla</name>
    <dbReference type="NCBI Taxonomy" id="7936"/>
    <lineage>
        <taxon>Eukaryota</taxon>
        <taxon>Metazoa</taxon>
        <taxon>Chordata</taxon>
        <taxon>Craniata</taxon>
        <taxon>Vertebrata</taxon>
        <taxon>Euteleostomi</taxon>
        <taxon>Actinopterygii</taxon>
        <taxon>Neopterygii</taxon>
        <taxon>Teleostei</taxon>
        <taxon>Anguilliformes</taxon>
        <taxon>Anguillidae</taxon>
        <taxon>Anguilla</taxon>
    </lineage>
</organism>
<feature type="region of interest" description="Disordered" evidence="1">
    <location>
        <begin position="1"/>
        <end position="48"/>
    </location>
</feature>
<evidence type="ECO:0000313" key="2">
    <source>
        <dbReference type="EMBL" id="JAH33514.1"/>
    </source>
</evidence>
<dbReference type="EMBL" id="GBXM01075063">
    <property type="protein sequence ID" value="JAH33514.1"/>
    <property type="molecule type" value="Transcribed_RNA"/>
</dbReference>
<name>A0A0E9RWF5_ANGAN</name>
<reference evidence="2" key="2">
    <citation type="journal article" date="2015" name="Fish Shellfish Immunol.">
        <title>Early steps in the European eel (Anguilla anguilla)-Vibrio vulnificus interaction in the gills: Role of the RtxA13 toxin.</title>
        <authorList>
            <person name="Callol A."/>
            <person name="Pajuelo D."/>
            <person name="Ebbesson L."/>
            <person name="Teles M."/>
            <person name="MacKenzie S."/>
            <person name="Amaro C."/>
        </authorList>
    </citation>
    <scope>NUCLEOTIDE SEQUENCE</scope>
</reference>
<reference evidence="2" key="1">
    <citation type="submission" date="2014-11" db="EMBL/GenBank/DDBJ databases">
        <authorList>
            <person name="Amaro Gonzalez C."/>
        </authorList>
    </citation>
    <scope>NUCLEOTIDE SEQUENCE</scope>
</reference>
<dbReference type="AlphaFoldDB" id="A0A0E9RWF5"/>